<dbReference type="PANTHER" id="PTHR35609">
    <property type="entry name" value="MACRO DOMAIN-CONTAINING PROTEIN"/>
    <property type="match status" value="1"/>
</dbReference>
<dbReference type="PANTHER" id="PTHR35609:SF1">
    <property type="entry name" value="MACRO DOMAIN-CONTAINING PROTEIN"/>
    <property type="match status" value="1"/>
</dbReference>
<name>A0A1E1IZZ9_LEIGU</name>
<dbReference type="AlphaFoldDB" id="A0A1E1IZZ9"/>
<reference evidence="1" key="1">
    <citation type="submission" date="2012-08" db="EMBL/GenBank/DDBJ databases">
        <title>Comparative genomics of metastatic and non-metastatic Leishmania guyanensis provides insights into polygenic factors involved in Leishmania RNA virus infection.</title>
        <authorList>
            <person name="Smith D."/>
            <person name="Hertz-Fowler C."/>
            <person name="Martin R."/>
            <person name="Dickens N."/>
            <person name="Fasel N."/>
            <person name="Falquet L."/>
            <person name="Beverley S."/>
            <person name="Zangger H."/>
            <person name="Calderon-Copete S."/>
            <person name="Mottram J."/>
            <person name="Xenarios I."/>
        </authorList>
    </citation>
    <scope>NUCLEOTIDE SEQUENCE</scope>
    <source>
        <strain evidence="1">MHOM/BR/75/M4147/SSU:IR2SAT-LUC</strain>
    </source>
</reference>
<proteinExistence type="predicted"/>
<dbReference type="EMBL" id="CALQ01001177">
    <property type="protein sequence ID" value="CCM16898.1"/>
    <property type="molecule type" value="Genomic_DNA"/>
</dbReference>
<accession>A0A1E1IZZ9</accession>
<gene>
    <name evidence="1" type="primary">LgM4147LRVhigh.28.01530.00620</name>
    <name evidence="1" type="ORF">BN36_2844000</name>
</gene>
<evidence type="ECO:0000313" key="1">
    <source>
        <dbReference type="EMBL" id="CCM16898.1"/>
    </source>
</evidence>
<protein>
    <submittedName>
        <fullName evidence="1">Uncharacterized protein</fullName>
    </submittedName>
</protein>
<organism evidence="1">
    <name type="scientific">Leishmania guyanensis</name>
    <dbReference type="NCBI Taxonomy" id="5670"/>
    <lineage>
        <taxon>Eukaryota</taxon>
        <taxon>Discoba</taxon>
        <taxon>Euglenozoa</taxon>
        <taxon>Kinetoplastea</taxon>
        <taxon>Metakinetoplastina</taxon>
        <taxon>Trypanosomatida</taxon>
        <taxon>Trypanosomatidae</taxon>
        <taxon>Leishmaniinae</taxon>
        <taxon>Leishmania</taxon>
        <taxon>Leishmania guyanensis species complex</taxon>
    </lineage>
</organism>
<sequence length="487" mass="53106">MPASEHFFESLFGFSEGDYAATRHSLFQKCRFEVVRTNTSSGYSRVLKERALFHHPYVADDRPVSSGWHSTPSVAELRAETAAHVRKFDQKYPGLLVKVAAARSGSCMASTAPWPVRCAHLTGDAGQMHSRIANGLFQVSSQFNLLEFSSSEVTPEHGVRHYAHDRTQGPACAMACMGGTVYRNYLLHPDFFGFTGAASVTENADEATRGQQADHQVNMLNDLVEYLTRARSSDNAATAAGSTDSTACSVPALPREHFFTIRNGYFFKKPPISTLSARLQRIAAAEGISIADVEEELVSRLRIGLVEDATVTLSLHGQLVPRVRAPCQLGDQAGGKVACRLGADVAAAVKAHNVTQTYNSALSLPSQVHCTLLEWNNIAALSRIILRGTYEATLLAGVQHTLRELERQATFADASSPTTPAFSLPPIFLTKVGGGVFRNDAEWIASGIASAVYRVAALSVPLDVRLVHFRKVDEYYVDYFPSWPVLD</sequence>